<dbReference type="RefSeq" id="WP_076463250.1">
    <property type="nucleotide sequence ID" value="NZ_FTMN01000006.1"/>
</dbReference>
<dbReference type="EMBL" id="FTMN01000006">
    <property type="protein sequence ID" value="SIQ57595.1"/>
    <property type="molecule type" value="Genomic_DNA"/>
</dbReference>
<proteinExistence type="predicted"/>
<evidence type="ECO:0000313" key="7">
    <source>
        <dbReference type="EMBL" id="SIQ57595.1"/>
    </source>
</evidence>
<keyword evidence="4" id="KW-0472">Membrane</keyword>
<organism evidence="7 8">
    <name type="scientific">Marinobacterium stanieri</name>
    <dbReference type="NCBI Taxonomy" id="49186"/>
    <lineage>
        <taxon>Bacteria</taxon>
        <taxon>Pseudomonadati</taxon>
        <taxon>Pseudomonadota</taxon>
        <taxon>Gammaproteobacteria</taxon>
        <taxon>Oceanospirillales</taxon>
        <taxon>Oceanospirillaceae</taxon>
        <taxon>Marinobacterium</taxon>
    </lineage>
</organism>
<dbReference type="eggNOG" id="COG3339">
    <property type="taxonomic scope" value="Bacteria"/>
</dbReference>
<dbReference type="STRING" id="49186.SAMN05421647_10662"/>
<evidence type="ECO:0000256" key="4">
    <source>
        <dbReference type="ARBA" id="ARBA00023136"/>
    </source>
</evidence>
<evidence type="ECO:0000256" key="1">
    <source>
        <dbReference type="ARBA" id="ARBA00004127"/>
    </source>
</evidence>
<evidence type="ECO:0000256" key="5">
    <source>
        <dbReference type="SAM" id="MobiDB-lite"/>
    </source>
</evidence>
<reference evidence="7 8" key="1">
    <citation type="submission" date="2017-01" db="EMBL/GenBank/DDBJ databases">
        <authorList>
            <person name="Mah S.A."/>
            <person name="Swanson W.J."/>
            <person name="Moy G.W."/>
            <person name="Vacquier V.D."/>
        </authorList>
    </citation>
    <scope>NUCLEOTIDE SEQUENCE [LARGE SCALE GENOMIC DNA]</scope>
    <source>
        <strain evidence="7 8">DSM 7027</strain>
    </source>
</reference>
<comment type="subcellular location">
    <subcellularLocation>
        <location evidence="1">Endomembrane system</location>
        <topology evidence="1">Multi-pass membrane protein</topology>
    </subcellularLocation>
</comment>
<name>A0A1N6TW44_9GAMM</name>
<evidence type="ECO:0000259" key="6">
    <source>
        <dbReference type="Pfam" id="PF06803"/>
    </source>
</evidence>
<sequence>MGKIPHPDDPEDVKRSDAYRQSRRKADEYKTDPEKLSSLLQNAQKKAQGKRGKLKEVWDQLQAGFRLIKAYAKGEYREIPWSSMGLLIASVAYFVMPVDLVLDWLPLAGYLDDAALLAWTFQSIARDIDAFLLWEAEQPAREDTPTHSATPTPD</sequence>
<dbReference type="Pfam" id="PF06803">
    <property type="entry name" value="DUF1232"/>
    <property type="match status" value="1"/>
</dbReference>
<dbReference type="InterPro" id="IPR010652">
    <property type="entry name" value="DUF1232"/>
</dbReference>
<keyword evidence="8" id="KW-1185">Reference proteome</keyword>
<evidence type="ECO:0000256" key="2">
    <source>
        <dbReference type="ARBA" id="ARBA00022692"/>
    </source>
</evidence>
<dbReference type="Proteomes" id="UP000186895">
    <property type="component" value="Unassembled WGS sequence"/>
</dbReference>
<evidence type="ECO:0000256" key="3">
    <source>
        <dbReference type="ARBA" id="ARBA00022989"/>
    </source>
</evidence>
<accession>A0A1N6TW44</accession>
<protein>
    <submittedName>
        <fullName evidence="7">Uncharacterized membrane protein YkvA, DUF1232 family</fullName>
    </submittedName>
</protein>
<gene>
    <name evidence="7" type="ORF">SAMN05421647_10662</name>
</gene>
<dbReference type="GO" id="GO:0012505">
    <property type="term" value="C:endomembrane system"/>
    <property type="evidence" value="ECO:0007669"/>
    <property type="project" value="UniProtKB-SubCell"/>
</dbReference>
<feature type="domain" description="DUF1232" evidence="6">
    <location>
        <begin position="85"/>
        <end position="119"/>
    </location>
</feature>
<keyword evidence="3" id="KW-1133">Transmembrane helix</keyword>
<feature type="region of interest" description="Disordered" evidence="5">
    <location>
        <begin position="1"/>
        <end position="33"/>
    </location>
</feature>
<evidence type="ECO:0000313" key="8">
    <source>
        <dbReference type="Proteomes" id="UP000186895"/>
    </source>
</evidence>
<keyword evidence="2" id="KW-0812">Transmembrane</keyword>
<dbReference type="AlphaFoldDB" id="A0A1N6TW44"/>